<evidence type="ECO:0000256" key="1">
    <source>
        <dbReference type="ARBA" id="ARBA00006479"/>
    </source>
</evidence>
<dbReference type="SUPFAM" id="SSF53067">
    <property type="entry name" value="Actin-like ATPase domain"/>
    <property type="match status" value="1"/>
</dbReference>
<dbReference type="Gene3D" id="1.10.10.10">
    <property type="entry name" value="Winged helix-like DNA-binding domain superfamily/Winged helix DNA-binding domain"/>
    <property type="match status" value="1"/>
</dbReference>
<dbReference type="STRING" id="1678840.ATC1_12434"/>
<dbReference type="AlphaFoldDB" id="A0A0K8PB55"/>
<organism evidence="2">
    <name type="scientific">Flexilinea flocculi</name>
    <dbReference type="NCBI Taxonomy" id="1678840"/>
    <lineage>
        <taxon>Bacteria</taxon>
        <taxon>Bacillati</taxon>
        <taxon>Chloroflexota</taxon>
        <taxon>Anaerolineae</taxon>
        <taxon>Anaerolineales</taxon>
        <taxon>Anaerolineaceae</taxon>
        <taxon>Flexilinea</taxon>
    </lineage>
</organism>
<dbReference type="GO" id="GO:0016301">
    <property type="term" value="F:kinase activity"/>
    <property type="evidence" value="ECO:0007669"/>
    <property type="project" value="UniProtKB-KW"/>
</dbReference>
<evidence type="ECO:0000313" key="2">
    <source>
        <dbReference type="EMBL" id="GAP39897.1"/>
    </source>
</evidence>
<dbReference type="InterPro" id="IPR036388">
    <property type="entry name" value="WH-like_DNA-bd_sf"/>
</dbReference>
<gene>
    <name evidence="2" type="ORF">ATC1_12434</name>
</gene>
<reference evidence="2" key="1">
    <citation type="journal article" date="2015" name="Genome Announc.">
        <title>Draft Genome Sequence of Anaerolineae Strain TC1, a Novel Isolate from a Methanogenic Wastewater Treatment System.</title>
        <authorList>
            <person name="Matsuura N."/>
            <person name="Tourlousse D.M."/>
            <person name="Sun L."/>
            <person name="Toyonaga M."/>
            <person name="Kuroda K."/>
            <person name="Ohashi A."/>
            <person name="Cruz R."/>
            <person name="Yamaguchi T."/>
            <person name="Sekiguchi Y."/>
        </authorList>
    </citation>
    <scope>NUCLEOTIDE SEQUENCE [LARGE SCALE GENOMIC DNA]</scope>
    <source>
        <strain evidence="2">TC1</strain>
    </source>
</reference>
<dbReference type="Proteomes" id="UP000053370">
    <property type="component" value="Unassembled WGS sequence"/>
</dbReference>
<dbReference type="PANTHER" id="PTHR18964:SF149">
    <property type="entry name" value="BIFUNCTIONAL UDP-N-ACETYLGLUCOSAMINE 2-EPIMERASE_N-ACETYLMANNOSAMINE KINASE"/>
    <property type="match status" value="1"/>
</dbReference>
<dbReference type="Pfam" id="PF00480">
    <property type="entry name" value="ROK"/>
    <property type="match status" value="1"/>
</dbReference>
<proteinExistence type="inferred from homology"/>
<dbReference type="InterPro" id="IPR036390">
    <property type="entry name" value="WH_DNA-bd_sf"/>
</dbReference>
<accession>A0A0K8PB55</accession>
<sequence length="410" mass="45362">MAGSIQKSTIKDNNLQTIFRIIQRYGPLERKHIQEYSKLSWGTVSKFTALLEQAKIIVQNPNPVSNVGKTPSLLDINGEDHYIVGVDLNFRDIRIVIVDLKGNIIRSQIAGVPDSSQMIQLLLERLETTIQPYLANKNLIAISIATQGNIDSEKGIALYLTFAPTWRNIRLKEIVEEKFHIPTYIFHDLDCVLIAEKYFGNSIDDSYRTVIALNTNYGIGMSLMINSQIYAGANHRSGELGHSVAVPNGALCSCGKRGCLEAYASKVGITNRFIDAVNNGTPTMMNVADSFSIKYDSIKRFAKSGDLLCQKLFEEAAFYLGISLASLASVLDPDVIIFFGELADDRELFQEKLYKVFSENVYPGNTSKIIFSSLKGSAVALGASFYALDEILSGFLKQKTGHDDEDDQAA</sequence>
<dbReference type="Gene3D" id="3.30.420.40">
    <property type="match status" value="2"/>
</dbReference>
<keyword evidence="2" id="KW-0808">Transferase</keyword>
<evidence type="ECO:0000313" key="3">
    <source>
        <dbReference type="Proteomes" id="UP000053370"/>
    </source>
</evidence>
<keyword evidence="3" id="KW-1185">Reference proteome</keyword>
<comment type="similarity">
    <text evidence="1">Belongs to the ROK (NagC/XylR) family.</text>
</comment>
<protein>
    <submittedName>
        <fullName evidence="2">Sugar kinase of the NBD/HSP70 family</fullName>
    </submittedName>
</protein>
<dbReference type="EMBL" id="DF968180">
    <property type="protein sequence ID" value="GAP39897.1"/>
    <property type="molecule type" value="Genomic_DNA"/>
</dbReference>
<dbReference type="InterPro" id="IPR043129">
    <property type="entry name" value="ATPase_NBD"/>
</dbReference>
<keyword evidence="2" id="KW-0418">Kinase</keyword>
<dbReference type="RefSeq" id="WP_062278713.1">
    <property type="nucleotide sequence ID" value="NZ_DF968180.1"/>
</dbReference>
<dbReference type="SUPFAM" id="SSF46785">
    <property type="entry name" value="Winged helix' DNA-binding domain"/>
    <property type="match status" value="1"/>
</dbReference>
<dbReference type="OrthoDB" id="9796533at2"/>
<dbReference type="PANTHER" id="PTHR18964">
    <property type="entry name" value="ROK (REPRESSOR, ORF, KINASE) FAMILY"/>
    <property type="match status" value="1"/>
</dbReference>
<name>A0A0K8PB55_9CHLR</name>
<dbReference type="InterPro" id="IPR000600">
    <property type="entry name" value="ROK"/>
</dbReference>